<keyword evidence="2" id="KW-1185">Reference proteome</keyword>
<comment type="caution">
    <text evidence="1">The sequence shown here is derived from an EMBL/GenBank/DDBJ whole genome shotgun (WGS) entry which is preliminary data.</text>
</comment>
<dbReference type="AlphaFoldDB" id="A0AAD3H6R5"/>
<evidence type="ECO:0000313" key="1">
    <source>
        <dbReference type="EMBL" id="GFH52475.1"/>
    </source>
</evidence>
<accession>A0AAD3H6R5</accession>
<dbReference type="Proteomes" id="UP001054902">
    <property type="component" value="Unassembled WGS sequence"/>
</dbReference>
<organism evidence="1 2">
    <name type="scientific">Chaetoceros tenuissimus</name>
    <dbReference type="NCBI Taxonomy" id="426638"/>
    <lineage>
        <taxon>Eukaryota</taxon>
        <taxon>Sar</taxon>
        <taxon>Stramenopiles</taxon>
        <taxon>Ochrophyta</taxon>
        <taxon>Bacillariophyta</taxon>
        <taxon>Coscinodiscophyceae</taxon>
        <taxon>Chaetocerotophycidae</taxon>
        <taxon>Chaetocerotales</taxon>
        <taxon>Chaetocerotaceae</taxon>
        <taxon>Chaetoceros</taxon>
    </lineage>
</organism>
<sequence>MIAKNLEVPVSDADISGSSFARIEYIDIKDRAYSLPNSIRIAESTTTTSRLSHLSAEEPALDERSIEELLDFIGKQ</sequence>
<protein>
    <submittedName>
        <fullName evidence="1">Uncharacterized protein</fullName>
    </submittedName>
</protein>
<proteinExistence type="predicted"/>
<reference evidence="1 2" key="1">
    <citation type="journal article" date="2021" name="Sci. Rep.">
        <title>The genome of the diatom Chaetoceros tenuissimus carries an ancient integrated fragment of an extant virus.</title>
        <authorList>
            <person name="Hongo Y."/>
            <person name="Kimura K."/>
            <person name="Takaki Y."/>
            <person name="Yoshida Y."/>
            <person name="Baba S."/>
            <person name="Kobayashi G."/>
            <person name="Nagasaki K."/>
            <person name="Hano T."/>
            <person name="Tomaru Y."/>
        </authorList>
    </citation>
    <scope>NUCLEOTIDE SEQUENCE [LARGE SCALE GENOMIC DNA]</scope>
    <source>
        <strain evidence="1 2">NIES-3715</strain>
    </source>
</reference>
<dbReference type="EMBL" id="BLLK01000045">
    <property type="protein sequence ID" value="GFH52475.1"/>
    <property type="molecule type" value="Genomic_DNA"/>
</dbReference>
<evidence type="ECO:0000313" key="2">
    <source>
        <dbReference type="Proteomes" id="UP001054902"/>
    </source>
</evidence>
<name>A0AAD3H6R5_9STRA</name>
<gene>
    <name evidence="1" type="ORF">CTEN210_08951</name>
</gene>